<dbReference type="GO" id="GO:0008270">
    <property type="term" value="F:zinc ion binding"/>
    <property type="evidence" value="ECO:0007669"/>
    <property type="project" value="InterPro"/>
</dbReference>
<comment type="catalytic activity">
    <reaction evidence="9">
        <text>cytidine + H2O + H(+) = uridine + NH4(+)</text>
        <dbReference type="Rhea" id="RHEA:16069"/>
        <dbReference type="ChEBI" id="CHEBI:15377"/>
        <dbReference type="ChEBI" id="CHEBI:15378"/>
        <dbReference type="ChEBI" id="CHEBI:16704"/>
        <dbReference type="ChEBI" id="CHEBI:17562"/>
        <dbReference type="ChEBI" id="CHEBI:28938"/>
        <dbReference type="EC" id="3.5.4.5"/>
    </reaction>
</comment>
<comment type="function">
    <text evidence="2">This enzyme scavenges exogenous and endogenous cytidine and 2'-deoxycytidine for UMP synthesis.</text>
</comment>
<dbReference type="InterPro" id="IPR016192">
    <property type="entry name" value="APOBEC/CMP_deaminase_Zn-bd"/>
</dbReference>
<dbReference type="PANTHER" id="PTHR11644:SF2">
    <property type="entry name" value="CYTIDINE DEAMINASE"/>
    <property type="match status" value="1"/>
</dbReference>
<comment type="caution">
    <text evidence="11">The sequence shown here is derived from an EMBL/GenBank/DDBJ whole genome shotgun (WGS) entry which is preliminary data.</text>
</comment>
<keyword evidence="5" id="KW-0479">Metal-binding</keyword>
<comment type="similarity">
    <text evidence="3">Belongs to the cytidine and deoxycytidylate deaminase family.</text>
</comment>
<dbReference type="GO" id="GO:0004126">
    <property type="term" value="F:cytidine deaminase activity"/>
    <property type="evidence" value="ECO:0007669"/>
    <property type="project" value="UniProtKB-EC"/>
</dbReference>
<dbReference type="SUPFAM" id="SSF53927">
    <property type="entry name" value="Cytidine deaminase-like"/>
    <property type="match status" value="1"/>
</dbReference>
<dbReference type="GO" id="GO:0042802">
    <property type="term" value="F:identical protein binding"/>
    <property type="evidence" value="ECO:0007669"/>
    <property type="project" value="UniProtKB-ARBA"/>
</dbReference>
<evidence type="ECO:0000256" key="6">
    <source>
        <dbReference type="ARBA" id="ARBA00022801"/>
    </source>
</evidence>
<reference evidence="11" key="1">
    <citation type="journal article" date="2015" name="Nature">
        <title>Complex archaea that bridge the gap between prokaryotes and eukaryotes.</title>
        <authorList>
            <person name="Spang A."/>
            <person name="Saw J.H."/>
            <person name="Jorgensen S.L."/>
            <person name="Zaremba-Niedzwiedzka K."/>
            <person name="Martijn J."/>
            <person name="Lind A.E."/>
            <person name="van Eijk R."/>
            <person name="Schleper C."/>
            <person name="Guy L."/>
            <person name="Ettema T.J."/>
        </authorList>
    </citation>
    <scope>NUCLEOTIDE SEQUENCE</scope>
</reference>
<sequence>MADDLFALAKSAMRRAHAPYSRFPVGAALRTTDGRIFSGCNVEIVSFPEGWCAETTAIGHLVMDGGGRIAEIAVVAEKLPLCSPCGGCRQRIAEFASPETKVHLCDINGGVQETLTMGELLPRAFATESLS</sequence>
<keyword evidence="6" id="KW-0378">Hydrolase</keyword>
<dbReference type="InterPro" id="IPR006262">
    <property type="entry name" value="Cyt_deam_tetra"/>
</dbReference>
<dbReference type="EC" id="3.5.4.5" evidence="4"/>
<organism evidence="11">
    <name type="scientific">marine sediment metagenome</name>
    <dbReference type="NCBI Taxonomy" id="412755"/>
    <lineage>
        <taxon>unclassified sequences</taxon>
        <taxon>metagenomes</taxon>
        <taxon>ecological metagenomes</taxon>
    </lineage>
</organism>
<evidence type="ECO:0000256" key="9">
    <source>
        <dbReference type="ARBA" id="ARBA00049558"/>
    </source>
</evidence>
<evidence type="ECO:0000256" key="3">
    <source>
        <dbReference type="ARBA" id="ARBA00006576"/>
    </source>
</evidence>
<comment type="cofactor">
    <cofactor evidence="1">
        <name>Zn(2+)</name>
        <dbReference type="ChEBI" id="CHEBI:29105"/>
    </cofactor>
</comment>
<dbReference type="NCBIfam" id="TIGR01354">
    <property type="entry name" value="cyt_deam_tetra"/>
    <property type="match status" value="1"/>
</dbReference>
<name>A0A0F9U6B7_9ZZZZ</name>
<evidence type="ECO:0000256" key="5">
    <source>
        <dbReference type="ARBA" id="ARBA00022723"/>
    </source>
</evidence>
<dbReference type="AlphaFoldDB" id="A0A0F9U6B7"/>
<dbReference type="NCBIfam" id="NF004064">
    <property type="entry name" value="PRK05578.1"/>
    <property type="match status" value="1"/>
</dbReference>
<dbReference type="Pfam" id="PF00383">
    <property type="entry name" value="dCMP_cyt_deam_1"/>
    <property type="match status" value="1"/>
</dbReference>
<dbReference type="GO" id="GO:0005829">
    <property type="term" value="C:cytosol"/>
    <property type="evidence" value="ECO:0007669"/>
    <property type="project" value="TreeGrafter"/>
</dbReference>
<dbReference type="PROSITE" id="PS51747">
    <property type="entry name" value="CYT_DCMP_DEAMINASES_2"/>
    <property type="match status" value="1"/>
</dbReference>
<evidence type="ECO:0000259" key="10">
    <source>
        <dbReference type="PROSITE" id="PS51747"/>
    </source>
</evidence>
<dbReference type="InterPro" id="IPR002125">
    <property type="entry name" value="CMP_dCMP_dom"/>
</dbReference>
<dbReference type="GO" id="GO:0072527">
    <property type="term" value="P:pyrimidine-containing compound metabolic process"/>
    <property type="evidence" value="ECO:0007669"/>
    <property type="project" value="UniProtKB-ARBA"/>
</dbReference>
<dbReference type="CDD" id="cd01283">
    <property type="entry name" value="cytidine_deaminase"/>
    <property type="match status" value="1"/>
</dbReference>
<accession>A0A0F9U6B7</accession>
<feature type="domain" description="CMP/dCMP-type deaminase" evidence="10">
    <location>
        <begin position="1"/>
        <end position="128"/>
    </location>
</feature>
<dbReference type="PROSITE" id="PS00903">
    <property type="entry name" value="CYT_DCMP_DEAMINASES_1"/>
    <property type="match status" value="1"/>
</dbReference>
<evidence type="ECO:0000256" key="4">
    <source>
        <dbReference type="ARBA" id="ARBA00012783"/>
    </source>
</evidence>
<dbReference type="PANTHER" id="PTHR11644">
    <property type="entry name" value="CYTIDINE DEAMINASE"/>
    <property type="match status" value="1"/>
</dbReference>
<evidence type="ECO:0000256" key="1">
    <source>
        <dbReference type="ARBA" id="ARBA00001947"/>
    </source>
</evidence>
<dbReference type="EMBL" id="LAZR01000141">
    <property type="protein sequence ID" value="KKN87169.1"/>
    <property type="molecule type" value="Genomic_DNA"/>
</dbReference>
<dbReference type="FunFam" id="3.40.140.10:FF:000008">
    <property type="entry name" value="Cytidine deaminase"/>
    <property type="match status" value="1"/>
</dbReference>
<keyword evidence="7" id="KW-0862">Zinc</keyword>
<proteinExistence type="inferred from homology"/>
<evidence type="ECO:0000256" key="2">
    <source>
        <dbReference type="ARBA" id="ARBA00003949"/>
    </source>
</evidence>
<evidence type="ECO:0000256" key="7">
    <source>
        <dbReference type="ARBA" id="ARBA00022833"/>
    </source>
</evidence>
<dbReference type="GO" id="GO:0055086">
    <property type="term" value="P:nucleobase-containing small molecule metabolic process"/>
    <property type="evidence" value="ECO:0007669"/>
    <property type="project" value="UniProtKB-ARBA"/>
</dbReference>
<dbReference type="Gene3D" id="3.40.140.10">
    <property type="entry name" value="Cytidine Deaminase, domain 2"/>
    <property type="match status" value="1"/>
</dbReference>
<dbReference type="InterPro" id="IPR016193">
    <property type="entry name" value="Cytidine_deaminase-like"/>
</dbReference>
<dbReference type="InterPro" id="IPR050202">
    <property type="entry name" value="Cyt/Deoxycyt_deaminase"/>
</dbReference>
<protein>
    <recommendedName>
        <fullName evidence="4">cytidine deaminase</fullName>
        <ecNumber evidence="4">3.5.4.5</ecNumber>
    </recommendedName>
    <alternativeName>
        <fullName evidence="8">Cytidine aminohydrolase</fullName>
    </alternativeName>
</protein>
<gene>
    <name evidence="11" type="ORF">LCGC14_0262000</name>
</gene>
<evidence type="ECO:0000256" key="8">
    <source>
        <dbReference type="ARBA" id="ARBA00032005"/>
    </source>
</evidence>
<evidence type="ECO:0000313" key="11">
    <source>
        <dbReference type="EMBL" id="KKN87169.1"/>
    </source>
</evidence>